<organism evidence="3 4">
    <name type="scientific">Slackia exigua (strain ATCC 700122 / DSM 15923 / CIP 105133 / JCM 11022 / KCTC 5966 / S-7)</name>
    <dbReference type="NCBI Taxonomy" id="649764"/>
    <lineage>
        <taxon>Bacteria</taxon>
        <taxon>Bacillati</taxon>
        <taxon>Actinomycetota</taxon>
        <taxon>Coriobacteriia</taxon>
        <taxon>Eggerthellales</taxon>
        <taxon>Eggerthellaceae</taxon>
        <taxon>Slackia</taxon>
    </lineage>
</organism>
<keyword evidence="4" id="KW-1185">Reference proteome</keyword>
<evidence type="ECO:0000256" key="2">
    <source>
        <dbReference type="SAM" id="SignalP"/>
    </source>
</evidence>
<gene>
    <name evidence="3" type="primary">casD</name>
    <name evidence="3" type="ORF">HMPREF0762_00446</name>
</gene>
<accession>D0WFC8</accession>
<dbReference type="Proteomes" id="UP000006001">
    <property type="component" value="Unassembled WGS sequence"/>
</dbReference>
<keyword evidence="2" id="KW-0732">Signal</keyword>
<evidence type="ECO:0000256" key="1">
    <source>
        <dbReference type="ARBA" id="ARBA00023118"/>
    </source>
</evidence>
<evidence type="ECO:0000313" key="3">
    <source>
        <dbReference type="EMBL" id="EEZ61812.1"/>
    </source>
</evidence>
<dbReference type="NCBIfam" id="TIGR02593">
    <property type="entry name" value="CRISPR_cas5"/>
    <property type="match status" value="1"/>
</dbReference>
<keyword evidence="1" id="KW-0051">Antiviral defense</keyword>
<dbReference type="InterPro" id="IPR010147">
    <property type="entry name" value="CRISPR-assoc_prot_CasD"/>
</dbReference>
<evidence type="ECO:0000313" key="4">
    <source>
        <dbReference type="Proteomes" id="UP000006001"/>
    </source>
</evidence>
<dbReference type="Gene3D" id="3.30.70.2660">
    <property type="match status" value="1"/>
</dbReference>
<dbReference type="HOGENOM" id="CLU_084726_1_0_11"/>
<dbReference type="InterPro" id="IPR021124">
    <property type="entry name" value="CRISPR-assoc_prot_Cas5"/>
</dbReference>
<dbReference type="GO" id="GO:0043571">
    <property type="term" value="P:maintenance of CRISPR repeat elements"/>
    <property type="evidence" value="ECO:0007669"/>
    <property type="project" value="InterPro"/>
</dbReference>
<dbReference type="GO" id="GO:0003723">
    <property type="term" value="F:RNA binding"/>
    <property type="evidence" value="ECO:0007669"/>
    <property type="project" value="InterPro"/>
</dbReference>
<protein>
    <submittedName>
        <fullName evidence="3">CRISPR system CASCADE complex protein CasD</fullName>
    </submittedName>
</protein>
<dbReference type="CDD" id="cd09756">
    <property type="entry name" value="Cas5_I-E"/>
    <property type="match status" value="1"/>
</dbReference>
<comment type="caution">
    <text evidence="3">The sequence shown here is derived from an EMBL/GenBank/DDBJ whole genome shotgun (WGS) entry which is preliminary data.</text>
</comment>
<dbReference type="GO" id="GO:0051607">
    <property type="term" value="P:defense response to virus"/>
    <property type="evidence" value="ECO:0007669"/>
    <property type="project" value="UniProtKB-KW"/>
</dbReference>
<proteinExistence type="predicted"/>
<sequence length="267" mass="30142">MSKMTVLLLKLAAPLQSWGASSRFTERTTRHEPSKSGVIGLLAAALGRRREDSVDDLAALRFAVRIDQPGSFMRDFQTEHTRKWDSDTRRFVFNESLSLSKRDYLSDAVFVAALEGDEDLLAECAEALHHPAFPLFLGRRSCPPSTQVYLGLVDGPMMEALADIPWQATERHWNYAYRFRGDKPKETVELKVVYEATEEQAACTLSETVRDVPLSFSQLKREYGWRTETTIRMAVKNSFWSSDDGRPASTSIASEHDPFAILEEGSE</sequence>
<reference evidence="3" key="1">
    <citation type="submission" date="2009-10" db="EMBL/GenBank/DDBJ databases">
        <authorList>
            <person name="Weinstock G."/>
            <person name="Sodergren E."/>
            <person name="Clifton S."/>
            <person name="Fulton L."/>
            <person name="Fulton B."/>
            <person name="Courtney L."/>
            <person name="Fronick C."/>
            <person name="Harrison M."/>
            <person name="Strong C."/>
            <person name="Farmer C."/>
            <person name="Delahaunty K."/>
            <person name="Markovic C."/>
            <person name="Hall O."/>
            <person name="Minx P."/>
            <person name="Tomlinson C."/>
            <person name="Mitreva M."/>
            <person name="Nelson J."/>
            <person name="Hou S."/>
            <person name="Wollam A."/>
            <person name="Pepin K.H."/>
            <person name="Johnson M."/>
            <person name="Bhonagiri V."/>
            <person name="Nash W.E."/>
            <person name="Warren W."/>
            <person name="Chinwalla A."/>
            <person name="Mardis E.R."/>
            <person name="Wilson R.K."/>
        </authorList>
    </citation>
    <scope>NUCLEOTIDE SEQUENCE [LARGE SCALE GENOMIC DNA]</scope>
    <source>
        <strain evidence="3">ATCC 700122</strain>
    </source>
</reference>
<dbReference type="STRING" id="649764.HMPREF0762_00446"/>
<dbReference type="Pfam" id="PF09704">
    <property type="entry name" value="Cas_Cas5d"/>
    <property type="match status" value="1"/>
</dbReference>
<dbReference type="InterPro" id="IPR013422">
    <property type="entry name" value="CRISPR-assoc_prot_Cas5_N"/>
</dbReference>
<dbReference type="eggNOG" id="ENOG502ZBPB">
    <property type="taxonomic scope" value="Bacteria"/>
</dbReference>
<dbReference type="AlphaFoldDB" id="D0WFC8"/>
<feature type="signal peptide" evidence="2">
    <location>
        <begin position="1"/>
        <end position="19"/>
    </location>
</feature>
<feature type="chain" id="PRO_5039266270" evidence="2">
    <location>
        <begin position="20"/>
        <end position="267"/>
    </location>
</feature>
<dbReference type="EMBL" id="ACUX02000005">
    <property type="protein sequence ID" value="EEZ61812.1"/>
    <property type="molecule type" value="Genomic_DNA"/>
</dbReference>
<dbReference type="NCBIfam" id="TIGR01868">
    <property type="entry name" value="casD_Cas5e"/>
    <property type="match status" value="1"/>
</dbReference>
<name>D0WFC8_SLAES</name>